<organism evidence="3">
    <name type="scientific">Melampsora larici-populina (strain 98AG31 / pathotype 3-4-7)</name>
    <name type="common">Poplar leaf rust fungus</name>
    <dbReference type="NCBI Taxonomy" id="747676"/>
    <lineage>
        <taxon>Eukaryota</taxon>
        <taxon>Fungi</taxon>
        <taxon>Dikarya</taxon>
        <taxon>Basidiomycota</taxon>
        <taxon>Pucciniomycotina</taxon>
        <taxon>Pucciniomycetes</taxon>
        <taxon>Pucciniales</taxon>
        <taxon>Melampsoraceae</taxon>
        <taxon>Melampsora</taxon>
    </lineage>
</organism>
<evidence type="ECO:0000313" key="3">
    <source>
        <dbReference type="Proteomes" id="UP000001072"/>
    </source>
</evidence>
<feature type="compositionally biased region" description="Acidic residues" evidence="1">
    <location>
        <begin position="52"/>
        <end position="63"/>
    </location>
</feature>
<evidence type="ECO:0000256" key="1">
    <source>
        <dbReference type="SAM" id="MobiDB-lite"/>
    </source>
</evidence>
<dbReference type="AlphaFoldDB" id="F4RYJ6"/>
<feature type="compositionally biased region" description="Gly residues" evidence="1">
    <location>
        <begin position="333"/>
        <end position="358"/>
    </location>
</feature>
<proteinExistence type="predicted"/>
<dbReference type="HOGENOM" id="CLU_713864_0_0_1"/>
<feature type="compositionally biased region" description="Basic and acidic residues" evidence="1">
    <location>
        <begin position="255"/>
        <end position="267"/>
    </location>
</feature>
<evidence type="ECO:0000313" key="2">
    <source>
        <dbReference type="EMBL" id="EGG02566.1"/>
    </source>
</evidence>
<feature type="compositionally biased region" description="Basic and acidic residues" evidence="1">
    <location>
        <begin position="300"/>
        <end position="313"/>
    </location>
</feature>
<sequence>MDSDEFQKRIDEQVRNICDERNEKAEGTSRREQEEENVGAGNLGEKGKGVEAGEEEEEQEEDQEGSKSEQKKIGTIKSTRQPRTKTPATRQSKRKNGQPPEGESQLVGPVRIKKPRGKTEGVVNDSQPMGSNNATPTMTTQATHQPSNRLTTTTEPRQHELDNQDAEQDTEGESAEEDENKGRILGGIYLDDDTNDANAQSKETAPMSMEDRMSQRLDIEIDAAFAANDRKLYDQLVGEDEDMADIGVRNKKIERRAERQTVMRNDDLFLDNPYAYGQSKRNIDPIDGSNWEGKPTAWDDPSRGESKEEKSDSVKNSQSNYIPNYRPSFRGGRSAGPDGGSGSGHGGVGQSQGSWGRGKQGEEGSNHQNQGSQKGGGSAGQGYAQKK</sequence>
<name>F4RYJ6_MELLP</name>
<feature type="region of interest" description="Disordered" evidence="1">
    <location>
        <begin position="1"/>
        <end position="210"/>
    </location>
</feature>
<dbReference type="KEGG" id="mlr:MELLADRAFT_110065"/>
<dbReference type="EMBL" id="GL883130">
    <property type="protein sequence ID" value="EGG02566.1"/>
    <property type="molecule type" value="Genomic_DNA"/>
</dbReference>
<feature type="compositionally biased region" description="Basic and acidic residues" evidence="1">
    <location>
        <begin position="1"/>
        <end position="33"/>
    </location>
</feature>
<dbReference type="OrthoDB" id="10526892at2759"/>
<keyword evidence="3" id="KW-1185">Reference proteome</keyword>
<gene>
    <name evidence="2" type="ORF">MELLADRAFT_110065</name>
</gene>
<dbReference type="GeneID" id="18923956"/>
<dbReference type="RefSeq" id="XP_007414255.1">
    <property type="nucleotide sequence ID" value="XM_007414193.1"/>
</dbReference>
<dbReference type="InParanoid" id="F4RYJ6"/>
<protein>
    <recommendedName>
        <fullName evidence="4">Btz domain-containing protein</fullName>
    </recommendedName>
</protein>
<accession>F4RYJ6</accession>
<feature type="region of interest" description="Disordered" evidence="1">
    <location>
        <begin position="251"/>
        <end position="387"/>
    </location>
</feature>
<dbReference type="Proteomes" id="UP000001072">
    <property type="component" value="Unassembled WGS sequence"/>
</dbReference>
<evidence type="ECO:0008006" key="4">
    <source>
        <dbReference type="Google" id="ProtNLM"/>
    </source>
</evidence>
<dbReference type="VEuPathDB" id="FungiDB:MELLADRAFT_110065"/>
<feature type="compositionally biased region" description="Acidic residues" evidence="1">
    <location>
        <begin position="163"/>
        <end position="179"/>
    </location>
</feature>
<feature type="compositionally biased region" description="Polar residues" evidence="1">
    <location>
        <begin position="76"/>
        <end position="90"/>
    </location>
</feature>
<feature type="compositionally biased region" description="Polar residues" evidence="1">
    <location>
        <begin position="124"/>
        <end position="155"/>
    </location>
</feature>
<reference evidence="3" key="1">
    <citation type="journal article" date="2011" name="Proc. Natl. Acad. Sci. U.S.A.">
        <title>Obligate biotrophy features unraveled by the genomic analysis of rust fungi.</title>
        <authorList>
            <person name="Duplessis S."/>
            <person name="Cuomo C.A."/>
            <person name="Lin Y.-C."/>
            <person name="Aerts A."/>
            <person name="Tisserant E."/>
            <person name="Veneault-Fourrey C."/>
            <person name="Joly D.L."/>
            <person name="Hacquard S."/>
            <person name="Amselem J."/>
            <person name="Cantarel B.L."/>
            <person name="Chiu R."/>
            <person name="Coutinho P.M."/>
            <person name="Feau N."/>
            <person name="Field M."/>
            <person name="Frey P."/>
            <person name="Gelhaye E."/>
            <person name="Goldberg J."/>
            <person name="Grabherr M.G."/>
            <person name="Kodira C.D."/>
            <person name="Kohler A."/>
            <person name="Kuees U."/>
            <person name="Lindquist E.A."/>
            <person name="Lucas S.M."/>
            <person name="Mago R."/>
            <person name="Mauceli E."/>
            <person name="Morin E."/>
            <person name="Murat C."/>
            <person name="Pangilinan J.L."/>
            <person name="Park R."/>
            <person name="Pearson M."/>
            <person name="Quesneville H."/>
            <person name="Rouhier N."/>
            <person name="Sakthikumar S."/>
            <person name="Salamov A.A."/>
            <person name="Schmutz J."/>
            <person name="Selles B."/>
            <person name="Shapiro H."/>
            <person name="Tanguay P."/>
            <person name="Tuskan G.A."/>
            <person name="Henrissat B."/>
            <person name="Van de Peer Y."/>
            <person name="Rouze P."/>
            <person name="Ellis J.G."/>
            <person name="Dodds P.N."/>
            <person name="Schein J.E."/>
            <person name="Zhong S."/>
            <person name="Hamelin R.C."/>
            <person name="Grigoriev I.V."/>
            <person name="Szabo L.J."/>
            <person name="Martin F."/>
        </authorList>
    </citation>
    <scope>NUCLEOTIDE SEQUENCE [LARGE SCALE GENOMIC DNA]</scope>
    <source>
        <strain evidence="3">98AG31 / pathotype 3-4-7</strain>
    </source>
</reference>